<dbReference type="RefSeq" id="WP_160732951.1">
    <property type="nucleotide sequence ID" value="NZ_WTYO01000002.1"/>
</dbReference>
<name>A0ABW9UUP1_9SPHN</name>
<sequence length="75" mass="8555">MATVRTFEVEKSDNAQPHDEVERAVVRLVDCGNERFIQIDTYGRSTREVPGKLSQTTRLDKAAFDKFVQLGKAHF</sequence>
<protein>
    <recommendedName>
        <fullName evidence="3">Methionyl-tRNA formyltransferase</fullName>
    </recommendedName>
</protein>
<keyword evidence="2" id="KW-1185">Reference proteome</keyword>
<dbReference type="Proteomes" id="UP000444401">
    <property type="component" value="Unassembled WGS sequence"/>
</dbReference>
<gene>
    <name evidence="1" type="ORF">GRI72_05625</name>
</gene>
<accession>A0ABW9UUP1</accession>
<proteinExistence type="predicted"/>
<evidence type="ECO:0008006" key="3">
    <source>
        <dbReference type="Google" id="ProtNLM"/>
    </source>
</evidence>
<dbReference type="EMBL" id="WTYO01000002">
    <property type="protein sequence ID" value="MXO68305.1"/>
    <property type="molecule type" value="Genomic_DNA"/>
</dbReference>
<comment type="caution">
    <text evidence="1">The sequence shown here is derived from an EMBL/GenBank/DDBJ whole genome shotgun (WGS) entry which is preliminary data.</text>
</comment>
<evidence type="ECO:0000313" key="2">
    <source>
        <dbReference type="Proteomes" id="UP000444401"/>
    </source>
</evidence>
<organism evidence="1 2">
    <name type="scientific">Pelagerythrobacter marinus</name>
    <dbReference type="NCBI Taxonomy" id="538382"/>
    <lineage>
        <taxon>Bacteria</taxon>
        <taxon>Pseudomonadati</taxon>
        <taxon>Pseudomonadota</taxon>
        <taxon>Alphaproteobacteria</taxon>
        <taxon>Sphingomonadales</taxon>
        <taxon>Erythrobacteraceae</taxon>
        <taxon>Pelagerythrobacter</taxon>
    </lineage>
</organism>
<evidence type="ECO:0000313" key="1">
    <source>
        <dbReference type="EMBL" id="MXO68305.1"/>
    </source>
</evidence>
<reference evidence="1 2" key="1">
    <citation type="submission" date="2019-12" db="EMBL/GenBank/DDBJ databases">
        <title>Genomic-based taxomic classification of the family Erythrobacteraceae.</title>
        <authorList>
            <person name="Xu L."/>
        </authorList>
    </citation>
    <scope>NUCLEOTIDE SEQUENCE [LARGE SCALE GENOMIC DNA]</scope>
    <source>
        <strain evidence="1 2">H32</strain>
    </source>
</reference>